<dbReference type="AlphaFoldDB" id="A0A1B6ES91"/>
<name>A0A1B6ES91_9HEMI</name>
<dbReference type="EMBL" id="GECZ01028957">
    <property type="protein sequence ID" value="JAS40812.1"/>
    <property type="molecule type" value="Transcribed_RNA"/>
</dbReference>
<organism evidence="2">
    <name type="scientific">Cuerna arida</name>
    <dbReference type="NCBI Taxonomy" id="1464854"/>
    <lineage>
        <taxon>Eukaryota</taxon>
        <taxon>Metazoa</taxon>
        <taxon>Ecdysozoa</taxon>
        <taxon>Arthropoda</taxon>
        <taxon>Hexapoda</taxon>
        <taxon>Insecta</taxon>
        <taxon>Pterygota</taxon>
        <taxon>Neoptera</taxon>
        <taxon>Paraneoptera</taxon>
        <taxon>Hemiptera</taxon>
        <taxon>Auchenorrhyncha</taxon>
        <taxon>Membracoidea</taxon>
        <taxon>Cicadellidae</taxon>
        <taxon>Cicadellinae</taxon>
        <taxon>Proconiini</taxon>
        <taxon>Cuerna</taxon>
    </lineage>
</organism>
<evidence type="ECO:0000256" key="1">
    <source>
        <dbReference type="SAM" id="MobiDB-lite"/>
    </source>
</evidence>
<feature type="region of interest" description="Disordered" evidence="1">
    <location>
        <begin position="35"/>
        <end position="82"/>
    </location>
</feature>
<gene>
    <name evidence="2" type="ORF">g.49591</name>
</gene>
<feature type="non-terminal residue" evidence="2">
    <location>
        <position position="1"/>
    </location>
</feature>
<protein>
    <submittedName>
        <fullName evidence="2">Uncharacterized protein</fullName>
    </submittedName>
</protein>
<feature type="compositionally biased region" description="Basic residues" evidence="1">
    <location>
        <begin position="35"/>
        <end position="46"/>
    </location>
</feature>
<evidence type="ECO:0000313" key="2">
    <source>
        <dbReference type="EMBL" id="JAS40812.1"/>
    </source>
</evidence>
<accession>A0A1B6ES91</accession>
<feature type="non-terminal residue" evidence="2">
    <location>
        <position position="114"/>
    </location>
</feature>
<reference evidence="2" key="1">
    <citation type="submission" date="2015-11" db="EMBL/GenBank/DDBJ databases">
        <title>De novo transcriptome assembly of four potential Pierce s Disease insect vectors from Arizona vineyards.</title>
        <authorList>
            <person name="Tassone E.E."/>
        </authorList>
    </citation>
    <scope>NUCLEOTIDE SEQUENCE</scope>
</reference>
<proteinExistence type="predicted"/>
<sequence length="114" mass="13036">ENIGGQRYHDGKEISIISSSPVLYIQRLKRWFQGHTKSANRTKRTGRSVPTRSRGNARFISPGFDKDIKTVNNSNTDHSPDPKEAINPLSNIQNASKFDQLTFNLEYPIFYPKQ</sequence>